<dbReference type="GO" id="GO:0042806">
    <property type="term" value="F:fucose binding"/>
    <property type="evidence" value="ECO:0000318"/>
    <property type="project" value="GO_Central"/>
</dbReference>
<dbReference type="Gene3D" id="3.10.100.10">
    <property type="entry name" value="Mannose-Binding Protein A, subunit A"/>
    <property type="match status" value="1"/>
</dbReference>
<protein>
    <recommendedName>
        <fullName evidence="5">C-type lectin domain-containing protein</fullName>
    </recommendedName>
</protein>
<reference evidence="6" key="2">
    <citation type="submission" date="2025-08" db="UniProtKB">
        <authorList>
            <consortium name="Ensembl"/>
        </authorList>
    </citation>
    <scope>IDENTIFICATION</scope>
    <source>
        <strain evidence="6">Glennie</strain>
    </source>
</reference>
<dbReference type="AlphaFoldDB" id="A0A6I8P8D4"/>
<evidence type="ECO:0000256" key="1">
    <source>
        <dbReference type="ARBA" id="ARBA00022734"/>
    </source>
</evidence>
<dbReference type="CDD" id="cd03590">
    <property type="entry name" value="CLECT_DC-SIGN_like"/>
    <property type="match status" value="1"/>
</dbReference>
<dbReference type="InterPro" id="IPR016187">
    <property type="entry name" value="CTDL_fold"/>
</dbReference>
<keyword evidence="7" id="KW-1185">Reference proteome</keyword>
<dbReference type="GO" id="GO:0006955">
    <property type="term" value="P:immune response"/>
    <property type="evidence" value="ECO:0000318"/>
    <property type="project" value="GO_Central"/>
</dbReference>
<evidence type="ECO:0000256" key="3">
    <source>
        <dbReference type="SAM" id="MobiDB-lite"/>
    </source>
</evidence>
<dbReference type="FunCoup" id="A0A6I8P8D4">
    <property type="interactions" value="503"/>
</dbReference>
<reference evidence="6 7" key="1">
    <citation type="journal article" date="2008" name="Nature">
        <title>Genome analysis of the platypus reveals unique signatures of evolution.</title>
        <authorList>
            <person name="Warren W.C."/>
            <person name="Hillier L.W."/>
            <person name="Marshall Graves J.A."/>
            <person name="Birney E."/>
            <person name="Ponting C.P."/>
            <person name="Grutzner F."/>
            <person name="Belov K."/>
            <person name="Miller W."/>
            <person name="Clarke L."/>
            <person name="Chinwalla A.T."/>
            <person name="Yang S.P."/>
            <person name="Heger A."/>
            <person name="Locke D.P."/>
            <person name="Miethke P."/>
            <person name="Waters P.D."/>
            <person name="Veyrunes F."/>
            <person name="Fulton L."/>
            <person name="Fulton B."/>
            <person name="Graves T."/>
            <person name="Wallis J."/>
            <person name="Puente X.S."/>
            <person name="Lopez-Otin C."/>
            <person name="Ordonez G.R."/>
            <person name="Eichler E.E."/>
            <person name="Chen L."/>
            <person name="Cheng Z."/>
            <person name="Deakin J.E."/>
            <person name="Alsop A."/>
            <person name="Thompson K."/>
            <person name="Kirby P."/>
            <person name="Papenfuss A.T."/>
            <person name="Wakefield M.J."/>
            <person name="Olender T."/>
            <person name="Lancet D."/>
            <person name="Huttley G.A."/>
            <person name="Smit A.F."/>
            <person name="Pask A."/>
            <person name="Temple-Smith P."/>
            <person name="Batzer M.A."/>
            <person name="Walker J.A."/>
            <person name="Konkel M.K."/>
            <person name="Harris R.S."/>
            <person name="Whittington C.M."/>
            <person name="Wong E.S."/>
            <person name="Gemmell N.J."/>
            <person name="Buschiazzo E."/>
            <person name="Vargas Jentzsch I.M."/>
            <person name="Merkel A."/>
            <person name="Schmitz J."/>
            <person name="Zemann A."/>
            <person name="Churakov G."/>
            <person name="Kriegs J.O."/>
            <person name="Brosius J."/>
            <person name="Murchison E.P."/>
            <person name="Sachidanandam R."/>
            <person name="Smith C."/>
            <person name="Hannon G.J."/>
            <person name="Tsend-Ayush E."/>
            <person name="McMillan D."/>
            <person name="Attenborough R."/>
            <person name="Rens W."/>
            <person name="Ferguson-Smith M."/>
            <person name="Lefevre C.M."/>
            <person name="Sharp J.A."/>
            <person name="Nicholas K.R."/>
            <person name="Ray D.A."/>
            <person name="Kube M."/>
            <person name="Reinhardt R."/>
            <person name="Pringle T.H."/>
            <person name="Taylor J."/>
            <person name="Jones R.C."/>
            <person name="Nixon B."/>
            <person name="Dacheux J.L."/>
            <person name="Niwa H."/>
            <person name="Sekita Y."/>
            <person name="Huang X."/>
            <person name="Stark A."/>
            <person name="Kheradpour P."/>
            <person name="Kellis M."/>
            <person name="Flicek P."/>
            <person name="Chen Y."/>
            <person name="Webber C."/>
            <person name="Hardison R."/>
            <person name="Nelson J."/>
            <person name="Hallsworth-Pepin K."/>
            <person name="Delehaunty K."/>
            <person name="Markovic C."/>
            <person name="Minx P."/>
            <person name="Feng Y."/>
            <person name="Kremitzki C."/>
            <person name="Mitreva M."/>
            <person name="Glasscock J."/>
            <person name="Wylie T."/>
            <person name="Wohldmann P."/>
            <person name="Thiru P."/>
            <person name="Nhan M.N."/>
            <person name="Pohl C.S."/>
            <person name="Smith S.M."/>
            <person name="Hou S."/>
            <person name="Nefedov M."/>
            <person name="de Jong P.J."/>
            <person name="Renfree M.B."/>
            <person name="Mardis E.R."/>
            <person name="Wilson R.K."/>
        </authorList>
    </citation>
    <scope>NUCLEOTIDE SEQUENCE [LARGE SCALE GENOMIC DNA]</scope>
    <source>
        <strain evidence="6 7">Glennie</strain>
    </source>
</reference>
<dbReference type="SMART" id="SM00034">
    <property type="entry name" value="CLECT"/>
    <property type="match status" value="1"/>
</dbReference>
<feature type="region of interest" description="Disordered" evidence="3">
    <location>
        <begin position="1"/>
        <end position="37"/>
    </location>
</feature>
<dbReference type="Bgee" id="ENSOANG00000038430">
    <property type="expression patterns" value="Expressed in liver and 7 other cell types or tissues"/>
</dbReference>
<feature type="coiled-coil region" evidence="2">
    <location>
        <begin position="150"/>
        <end position="195"/>
    </location>
</feature>
<name>A0A6I8P8D4_ORNAN</name>
<dbReference type="Pfam" id="PF00059">
    <property type="entry name" value="Lectin_C"/>
    <property type="match status" value="1"/>
</dbReference>
<dbReference type="InterPro" id="IPR016186">
    <property type="entry name" value="C-type_lectin-like/link_sf"/>
</dbReference>
<gene>
    <name evidence="6" type="primary">ASGR1</name>
</gene>
<reference evidence="6" key="3">
    <citation type="submission" date="2025-09" db="UniProtKB">
        <authorList>
            <consortium name="Ensembl"/>
        </authorList>
    </citation>
    <scope>IDENTIFICATION</scope>
    <source>
        <strain evidence="6">Glennie</strain>
    </source>
</reference>
<dbReference type="Ensembl" id="ENSOANT00000050466.1">
    <property type="protein sequence ID" value="ENSOANP00000049044.1"/>
    <property type="gene ID" value="ENSOANG00000038430.1"/>
</dbReference>
<dbReference type="InterPro" id="IPR001304">
    <property type="entry name" value="C-type_lectin-like"/>
</dbReference>
<proteinExistence type="predicted"/>
<feature type="region of interest" description="Disordered" evidence="3">
    <location>
        <begin position="332"/>
        <end position="356"/>
    </location>
</feature>
<dbReference type="InterPro" id="IPR033989">
    <property type="entry name" value="CD209-like_CTLD"/>
</dbReference>
<dbReference type="InParanoid" id="A0A6I8P8D4"/>
<dbReference type="SUPFAM" id="SSF56436">
    <property type="entry name" value="C-type lectin-like"/>
    <property type="match status" value="1"/>
</dbReference>
<feature type="domain" description="C-type lectin" evidence="5">
    <location>
        <begin position="209"/>
        <end position="319"/>
    </location>
</feature>
<dbReference type="GeneTree" id="ENSGT00940000161727"/>
<dbReference type="OMA" id="NGHQFSK"/>
<keyword evidence="2" id="KW-0175">Coiled coil</keyword>
<feature type="transmembrane region" description="Helical" evidence="4">
    <location>
        <begin position="55"/>
        <end position="77"/>
    </location>
</feature>
<keyword evidence="4" id="KW-0472">Membrane</keyword>
<dbReference type="GO" id="GO:0038187">
    <property type="term" value="F:pattern recognition receptor activity"/>
    <property type="evidence" value="ECO:0000318"/>
    <property type="project" value="GO_Central"/>
</dbReference>
<accession>A0A6I8P8D4</accession>
<evidence type="ECO:0000313" key="7">
    <source>
        <dbReference type="Proteomes" id="UP000002279"/>
    </source>
</evidence>
<dbReference type="Pfam" id="PF03954">
    <property type="entry name" value="Lectin_N"/>
    <property type="match status" value="1"/>
</dbReference>
<evidence type="ECO:0000256" key="4">
    <source>
        <dbReference type="SAM" id="Phobius"/>
    </source>
</evidence>
<dbReference type="InterPro" id="IPR050111">
    <property type="entry name" value="C-type_lectin/snaclec_domain"/>
</dbReference>
<organism evidence="6 7">
    <name type="scientific">Ornithorhynchus anatinus</name>
    <name type="common">Duckbill platypus</name>
    <dbReference type="NCBI Taxonomy" id="9258"/>
    <lineage>
        <taxon>Eukaryota</taxon>
        <taxon>Metazoa</taxon>
        <taxon>Chordata</taxon>
        <taxon>Craniata</taxon>
        <taxon>Vertebrata</taxon>
        <taxon>Euteleostomi</taxon>
        <taxon>Mammalia</taxon>
        <taxon>Monotremata</taxon>
        <taxon>Ornithorhynchidae</taxon>
        <taxon>Ornithorhynchus</taxon>
    </lineage>
</organism>
<evidence type="ECO:0000256" key="2">
    <source>
        <dbReference type="SAM" id="Coils"/>
    </source>
</evidence>
<dbReference type="Proteomes" id="UP000002279">
    <property type="component" value="Chromosome X5"/>
</dbReference>
<dbReference type="PANTHER" id="PTHR22803">
    <property type="entry name" value="MANNOSE, PHOSPHOLIPASE, LECTIN RECEPTOR RELATED"/>
    <property type="match status" value="1"/>
</dbReference>
<feature type="compositionally biased region" description="Acidic residues" evidence="3">
    <location>
        <begin position="7"/>
        <end position="17"/>
    </location>
</feature>
<keyword evidence="4" id="KW-0812">Transmembrane</keyword>
<sequence>MTKDYEDLQCLDTEENGEPIGRGMNGEGLSGFSGSPARSGLSPQRSFLQQLCPPWRLALVALGLTAILAVVLTAVGSQNSRLWQELRELRENMTTSNHGLGTELHTLSAADSKLWQELRELSKNTTSSNLGLGTELNTLSAAGHSLDGQVKSLESKLQEQTRIMEEERSRFQLHIQRFLADLRTVQCQITELKDNSSKGTCCPPNWTEHSGSCYWTSRVSKSWSDAKQFCQTENSHLVVINSQDEQKFIQHLTIPALMWIGLTDSDGKWKWVDDTDYNKTPKNWGPGQPDDYYGHGLGGGEDCAHLLSDGLWNDDHCSRSSFRLSSTSAAWRVNSRTEPPLPPRASTDPMPAPWGDPGEDPGGWEGLGWGRVESQARAAPFPRALLPLGPRSPLPALLCEAPSSHPCPAGAWASPLMGGRGRSLSVLEIPAPL</sequence>
<keyword evidence="1" id="KW-0430">Lectin</keyword>
<dbReference type="PROSITE" id="PS50041">
    <property type="entry name" value="C_TYPE_LECTIN_2"/>
    <property type="match status" value="1"/>
</dbReference>
<evidence type="ECO:0000313" key="6">
    <source>
        <dbReference type="Ensembl" id="ENSOANP00000049044.1"/>
    </source>
</evidence>
<keyword evidence="4" id="KW-1133">Transmembrane helix</keyword>
<evidence type="ECO:0000259" key="5">
    <source>
        <dbReference type="PROSITE" id="PS50041"/>
    </source>
</evidence>
<dbReference type="GO" id="GO:0009897">
    <property type="term" value="C:external side of plasma membrane"/>
    <property type="evidence" value="ECO:0000318"/>
    <property type="project" value="GO_Central"/>
</dbReference>
<dbReference type="GO" id="GO:0005537">
    <property type="term" value="F:D-mannose binding"/>
    <property type="evidence" value="ECO:0000318"/>
    <property type="project" value="GO_Central"/>
</dbReference>